<accession>A0A1E4SZ80</accession>
<dbReference type="Pfam" id="PF03639">
    <property type="entry name" value="Glyco_hydro_81"/>
    <property type="match status" value="1"/>
</dbReference>
<dbReference type="InterPro" id="IPR005200">
    <property type="entry name" value="Endo-beta-glucanase"/>
</dbReference>
<dbReference type="GO" id="GO:0042973">
    <property type="term" value="F:glucan endo-1,3-beta-D-glucosidase activity"/>
    <property type="evidence" value="ECO:0007669"/>
    <property type="project" value="UniProtKB-EC"/>
</dbReference>
<feature type="domain" description="Glycosyl hydrolase family 81 N-terminal" evidence="11">
    <location>
        <begin position="365"/>
        <end position="686"/>
    </location>
</feature>
<evidence type="ECO:0000256" key="10">
    <source>
        <dbReference type="SAM" id="SignalP"/>
    </source>
</evidence>
<organism evidence="13 14">
    <name type="scientific">[Candida] arabinofermentans NRRL YB-2248</name>
    <dbReference type="NCBI Taxonomy" id="983967"/>
    <lineage>
        <taxon>Eukaryota</taxon>
        <taxon>Fungi</taxon>
        <taxon>Dikarya</taxon>
        <taxon>Ascomycota</taxon>
        <taxon>Saccharomycotina</taxon>
        <taxon>Pichiomycetes</taxon>
        <taxon>Pichiales</taxon>
        <taxon>Pichiaceae</taxon>
        <taxon>Ogataea</taxon>
        <taxon>Ogataea/Candida clade</taxon>
    </lineage>
</organism>
<keyword evidence="4 13" id="KW-0378">Hydrolase</keyword>
<keyword evidence="14" id="KW-1185">Reference proteome</keyword>
<proteinExistence type="inferred from homology"/>
<keyword evidence="8" id="KW-0624">Polysaccharide degradation</keyword>
<dbReference type="Proteomes" id="UP000094801">
    <property type="component" value="Unassembled WGS sequence"/>
</dbReference>
<evidence type="ECO:0000256" key="4">
    <source>
        <dbReference type="ARBA" id="ARBA00022801"/>
    </source>
</evidence>
<dbReference type="PANTHER" id="PTHR31983:SF20">
    <property type="entry name" value="GLUCAN ENDO-1,3-BETA-D-GLUCOSIDASE 1"/>
    <property type="match status" value="1"/>
</dbReference>
<dbReference type="GO" id="GO:0000272">
    <property type="term" value="P:polysaccharide catabolic process"/>
    <property type="evidence" value="ECO:0007669"/>
    <property type="project" value="UniProtKB-KW"/>
</dbReference>
<evidence type="ECO:0000259" key="12">
    <source>
        <dbReference type="Pfam" id="PF17652"/>
    </source>
</evidence>
<feature type="region of interest" description="Disordered" evidence="9">
    <location>
        <begin position="227"/>
        <end position="333"/>
    </location>
</feature>
<keyword evidence="5" id="KW-0119">Carbohydrate metabolism</keyword>
<dbReference type="GO" id="GO:0071555">
    <property type="term" value="P:cell wall organization"/>
    <property type="evidence" value="ECO:0007669"/>
    <property type="project" value="UniProtKB-KW"/>
</dbReference>
<evidence type="ECO:0000256" key="7">
    <source>
        <dbReference type="ARBA" id="ARBA00023316"/>
    </source>
</evidence>
<evidence type="ECO:0000256" key="1">
    <source>
        <dbReference type="ARBA" id="ARBA00000382"/>
    </source>
</evidence>
<keyword evidence="10" id="KW-0732">Signal</keyword>
<dbReference type="STRING" id="983967.A0A1E4SZ80"/>
<dbReference type="FunFam" id="1.10.287.1170:FF:000001">
    <property type="entry name" value="Endo-1,3-beta-glucanase Engl1"/>
    <property type="match status" value="1"/>
</dbReference>
<dbReference type="InterPro" id="IPR040451">
    <property type="entry name" value="GH81_N"/>
</dbReference>
<evidence type="ECO:0000256" key="6">
    <source>
        <dbReference type="ARBA" id="ARBA00023295"/>
    </source>
</evidence>
<comment type="catalytic activity">
    <reaction evidence="1">
        <text>Hydrolysis of (1-&gt;3)-beta-D-glucosidic linkages in (1-&gt;3)-beta-D-glucans.</text>
        <dbReference type="EC" id="3.2.1.39"/>
    </reaction>
</comment>
<evidence type="ECO:0000313" key="14">
    <source>
        <dbReference type="Proteomes" id="UP000094801"/>
    </source>
</evidence>
<dbReference type="AlphaFoldDB" id="A0A1E4SZ80"/>
<name>A0A1E4SZ80_9ASCO</name>
<dbReference type="OrthoDB" id="4473401at2759"/>
<evidence type="ECO:0000256" key="3">
    <source>
        <dbReference type="ARBA" id="ARBA00012780"/>
    </source>
</evidence>
<dbReference type="Gene3D" id="1.10.287.1170">
    <property type="entry name" value="glycoside hydrolase family 81 endo-[beta] glucanase"/>
    <property type="match status" value="1"/>
</dbReference>
<feature type="domain" description="Glycosyl hydrolase family 81 C-terminal" evidence="12">
    <location>
        <begin position="696"/>
        <end position="1048"/>
    </location>
</feature>
<protein>
    <recommendedName>
        <fullName evidence="3">glucan endo-1,3-beta-D-glucosidase</fullName>
        <ecNumber evidence="3">3.2.1.39</ecNumber>
    </recommendedName>
</protein>
<dbReference type="Gene3D" id="2.70.98.30">
    <property type="entry name" value="Golgi alpha-mannosidase II, domain 4"/>
    <property type="match status" value="1"/>
</dbReference>
<dbReference type="Gene3D" id="1.20.5.420">
    <property type="entry name" value="Immunoglobulin FC, subunit C"/>
    <property type="match status" value="1"/>
</dbReference>
<feature type="chain" id="PRO_5009162982" description="glucan endo-1,3-beta-D-glucosidase" evidence="10">
    <location>
        <begin position="20"/>
        <end position="1058"/>
    </location>
</feature>
<evidence type="ECO:0000313" key="13">
    <source>
        <dbReference type="EMBL" id="ODV84807.1"/>
    </source>
</evidence>
<evidence type="ECO:0000256" key="8">
    <source>
        <dbReference type="ARBA" id="ARBA00023326"/>
    </source>
</evidence>
<sequence>MRLRLNILATTLLMGSVLSKIHTVTTTASTTTTTRWITESLLIETVYDNTPSTIILGRHTADTTIISSEKDSTFNPETTSKSSLTTVSTVGTTSGTSEAIITPENRSSSTIDVTLPLASILSSASTSTSTIFSTSLPSDVSFWSGTVISTVKIASASTLSISTKSSSLSNFINTKTLTEDVTITTASTTSSVNLDTTSSTFEGYSNSSFIDLSSSSTTLKSTVNLAKSTESSSTIGSTSLTSSINTSSSSSKTKANAETTSSVEEDTRTTSTASTSTSSSSSETNTAKDTSTSSTRSTSSTSESSSSTTRTETKHTTSSTRTSKATSSSSTSTSSSTVIDLFQVISTDSPPDVFARDELYLELNDGVDNEDTPYETNKFYANLMVGDQDQPAFSFPYSFFYLTSTYYGLAMSHTLESSQTFGYSSDDSTTAEYYSNPILVGSLVFSATTLASSNIDMDLSDMKEMSVLVTLSDGTDDNFIDFPLVQGMGMGSAIYNGALVPQINSQVGISSFTEETSTALADGILKYRVTLYNDVDWLIYVTVPDEFTTDDFDLTYSDAYTLVGSSAIDGLIIQAAPAPDSDLDGYYDEAAGMYPLSCAVEGTYDTSSSDSATYKFAYTTEGSSASSSIIVFALQHHIDVLDSSTSSSATGIKLYSPTKGYMYGFLTNTLSMEETLNTDVSFLPFAEIMTDSSLSYTSEQLQLLAEVANSELSVDIASLVSEQDSNYYSGKVLDKYAQILLVVSDIIGDDDVTTSTLSALKTAFEEFTNNEQYYPLMYDTRYKGVTSTASQSGDTGADFGSATYNDHHFHYGYFIHAAAVVGYVDANNGGTWASDNKDWVNSLVRDVINPSSDDSYFPVSRMFDWFNGHSWASGLTSAGDGLNQESSSEDYHCYYGMKLWGSVIGDSSMEHRGDLMLSIMKRSMNYYYYFHDDNTVEPSEIIGNKVAGILFQNKITYTTYFGTNTEYIHGIHMLPITAASGLIREESFVKEEWTSKLSSIIDSVSSGWTGILRLNQALYDPTSSYSFFSGSSWSDDYLDDGQSRTWSLAFSAGIMNSS</sequence>
<dbReference type="Pfam" id="PF17652">
    <property type="entry name" value="Glyco_hydro81C"/>
    <property type="match status" value="1"/>
</dbReference>
<feature type="signal peptide" evidence="10">
    <location>
        <begin position="1"/>
        <end position="19"/>
    </location>
</feature>
<dbReference type="PANTHER" id="PTHR31983">
    <property type="entry name" value="ENDO-1,3(4)-BETA-GLUCANASE 1"/>
    <property type="match status" value="1"/>
</dbReference>
<comment type="similarity">
    <text evidence="2">Belongs to the glycosyl hydrolase 81 family.</text>
</comment>
<gene>
    <name evidence="13" type="ORF">CANARDRAFT_28946</name>
</gene>
<dbReference type="InterPro" id="IPR040720">
    <property type="entry name" value="GH81_C"/>
</dbReference>
<keyword evidence="6" id="KW-0326">Glycosidase</keyword>
<reference evidence="14" key="1">
    <citation type="submission" date="2016-04" db="EMBL/GenBank/DDBJ databases">
        <title>Comparative genomics of biotechnologically important yeasts.</title>
        <authorList>
            <consortium name="DOE Joint Genome Institute"/>
            <person name="Riley R."/>
            <person name="Haridas S."/>
            <person name="Wolfe K.H."/>
            <person name="Lopes M.R."/>
            <person name="Hittinger C.T."/>
            <person name="Goker M."/>
            <person name="Salamov A."/>
            <person name="Wisecaver J."/>
            <person name="Long T.M."/>
            <person name="Aerts A.L."/>
            <person name="Barry K."/>
            <person name="Choi C."/>
            <person name="Clum A."/>
            <person name="Coughlan A.Y."/>
            <person name="Deshpande S."/>
            <person name="Douglass A.P."/>
            <person name="Hanson S.J."/>
            <person name="Klenk H.-P."/>
            <person name="Labutti K."/>
            <person name="Lapidus A."/>
            <person name="Lindquist E."/>
            <person name="Lipzen A."/>
            <person name="Meier-Kolthoff J.P."/>
            <person name="Ohm R.A."/>
            <person name="Otillar R.P."/>
            <person name="Pangilinan J."/>
            <person name="Peng Y."/>
            <person name="Rokas A."/>
            <person name="Rosa C.A."/>
            <person name="Scheuner C."/>
            <person name="Sibirny A.A."/>
            <person name="Slot J.C."/>
            <person name="Stielow J.B."/>
            <person name="Sun H."/>
            <person name="Kurtzman C.P."/>
            <person name="Blackwell M."/>
            <person name="Grigoriev I.V."/>
            <person name="Jeffries T.W."/>
        </authorList>
    </citation>
    <scope>NUCLEOTIDE SEQUENCE [LARGE SCALE GENOMIC DNA]</scope>
    <source>
        <strain evidence="14">NRRL YB-2248</strain>
    </source>
</reference>
<feature type="compositionally biased region" description="Low complexity" evidence="9">
    <location>
        <begin position="269"/>
        <end position="333"/>
    </location>
</feature>
<evidence type="ECO:0000256" key="9">
    <source>
        <dbReference type="SAM" id="MobiDB-lite"/>
    </source>
</evidence>
<dbReference type="FunFam" id="2.70.98.30:FF:000006">
    <property type="entry name" value="Endo-1,3-beta-glucanase Engl1"/>
    <property type="match status" value="1"/>
</dbReference>
<evidence type="ECO:0000256" key="2">
    <source>
        <dbReference type="ARBA" id="ARBA00010730"/>
    </source>
</evidence>
<keyword evidence="7" id="KW-0961">Cell wall biogenesis/degradation</keyword>
<evidence type="ECO:0000259" key="11">
    <source>
        <dbReference type="Pfam" id="PF03639"/>
    </source>
</evidence>
<dbReference type="GO" id="GO:0009986">
    <property type="term" value="C:cell surface"/>
    <property type="evidence" value="ECO:0007669"/>
    <property type="project" value="TreeGrafter"/>
</dbReference>
<evidence type="ECO:0000256" key="5">
    <source>
        <dbReference type="ARBA" id="ARBA00023277"/>
    </source>
</evidence>
<dbReference type="EMBL" id="KV453855">
    <property type="protein sequence ID" value="ODV84807.1"/>
    <property type="molecule type" value="Genomic_DNA"/>
</dbReference>
<dbReference type="GO" id="GO:0052861">
    <property type="term" value="F:endo-1,3(4)-beta-glucanase activity"/>
    <property type="evidence" value="ECO:0007669"/>
    <property type="project" value="InterPro"/>
</dbReference>
<dbReference type="EC" id="3.2.1.39" evidence="3"/>
<feature type="compositionally biased region" description="Low complexity" evidence="9">
    <location>
        <begin position="227"/>
        <end position="262"/>
    </location>
</feature>
<dbReference type="PROSITE" id="PS52008">
    <property type="entry name" value="GH81"/>
    <property type="match status" value="1"/>
</dbReference>